<proteinExistence type="predicted"/>
<dbReference type="RefSeq" id="WP_405130072.1">
    <property type="nucleotide sequence ID" value="NZ_JAHWXS010000026.1"/>
</dbReference>
<name>A0ABW8P1G5_9PSED</name>
<sequence length="115" mass="13378">MLAVIKSISNDFFDVETYVPENVDNFSLNLRIRIGLDSTQGADDFELFICTPKWLGETTWEPRWGRGLLIVREYDFSTINGLIHEYVGRCEGDSWETIVIKLGKIFAWEFDDYQS</sequence>
<dbReference type="EMBL" id="JAHWXS010000026">
    <property type="protein sequence ID" value="MFK5736040.1"/>
    <property type="molecule type" value="Genomic_DNA"/>
</dbReference>
<dbReference type="InterPro" id="IPR028964">
    <property type="entry name" value="Imm8"/>
</dbReference>
<protein>
    <submittedName>
        <fullName evidence="1">Immunity 8 family protein</fullName>
    </submittedName>
</protein>
<comment type="caution">
    <text evidence="1">The sequence shown here is derived from an EMBL/GenBank/DDBJ whole genome shotgun (WGS) entry which is preliminary data.</text>
</comment>
<dbReference type="Pfam" id="PF15586">
    <property type="entry name" value="Imm8"/>
    <property type="match status" value="1"/>
</dbReference>
<dbReference type="Proteomes" id="UP001621534">
    <property type="component" value="Unassembled WGS sequence"/>
</dbReference>
<evidence type="ECO:0000313" key="1">
    <source>
        <dbReference type="EMBL" id="MFK5736040.1"/>
    </source>
</evidence>
<reference evidence="1 2" key="1">
    <citation type="journal article" date="2012" name="Plant Soil">
        <title>Screening of plant growth-promoting traits in arsenic-resistant bacteria isolated from the rhizosphere of soybean plants from Argentinean agricultural soil.</title>
        <authorList>
            <person name="Wevar Oller A.L."/>
            <person name="Talano M.A."/>
            <person name="Agostini E."/>
        </authorList>
    </citation>
    <scope>NUCLEOTIDE SEQUENCE [LARGE SCALE GENOMIC DNA]</scope>
    <source>
        <strain evidence="1 2">AW4</strain>
    </source>
</reference>
<gene>
    <name evidence="1" type="ORF">KW869_21125</name>
</gene>
<keyword evidence="2" id="KW-1185">Reference proteome</keyword>
<evidence type="ECO:0000313" key="2">
    <source>
        <dbReference type="Proteomes" id="UP001621534"/>
    </source>
</evidence>
<organism evidence="1 2">
    <name type="scientific">Pseudomonas urmiensis</name>
    <dbReference type="NCBI Taxonomy" id="2745493"/>
    <lineage>
        <taxon>Bacteria</taxon>
        <taxon>Pseudomonadati</taxon>
        <taxon>Pseudomonadota</taxon>
        <taxon>Gammaproteobacteria</taxon>
        <taxon>Pseudomonadales</taxon>
        <taxon>Pseudomonadaceae</taxon>
        <taxon>Pseudomonas</taxon>
    </lineage>
</organism>
<accession>A0ABW8P1G5</accession>